<evidence type="ECO:0000313" key="15">
    <source>
        <dbReference type="EMBL" id="GMI03185.1"/>
    </source>
</evidence>
<feature type="transmembrane region" description="Helical" evidence="13">
    <location>
        <begin position="264"/>
        <end position="286"/>
    </location>
</feature>
<evidence type="ECO:0000256" key="6">
    <source>
        <dbReference type="ARBA" id="ARBA00022723"/>
    </source>
</evidence>
<evidence type="ECO:0000256" key="7">
    <source>
        <dbReference type="ARBA" id="ARBA00022989"/>
    </source>
</evidence>
<reference evidence="15" key="1">
    <citation type="submission" date="2022-07" db="EMBL/GenBank/DDBJ databases">
        <title>Genome analysis of Parmales, a sister group of diatoms, reveals the evolutionary specialization of diatoms from phago-mixotrophs to photoautotrophs.</title>
        <authorList>
            <person name="Ban H."/>
            <person name="Sato S."/>
            <person name="Yoshikawa S."/>
            <person name="Kazumasa Y."/>
            <person name="Nakamura Y."/>
            <person name="Ichinomiya M."/>
            <person name="Saitoh K."/>
            <person name="Sato N."/>
            <person name="Blanc-Mathieu R."/>
            <person name="Endo H."/>
            <person name="Kuwata A."/>
            <person name="Ogata H."/>
        </authorList>
    </citation>
    <scope>NUCLEOTIDE SEQUENCE</scope>
</reference>
<keyword evidence="9" id="KW-0408">Iron</keyword>
<dbReference type="OrthoDB" id="260091at2759"/>
<dbReference type="PANTHER" id="PTHR19353:SF30">
    <property type="entry name" value="DELTA 8-(E)-SPHINGOLIPID DESATURASE"/>
    <property type="match status" value="1"/>
</dbReference>
<evidence type="ECO:0000256" key="9">
    <source>
        <dbReference type="ARBA" id="ARBA00023004"/>
    </source>
</evidence>
<comment type="caution">
    <text evidence="15">The sequence shown here is derived from an EMBL/GenBank/DDBJ whole genome shotgun (WGS) entry which is preliminary data.</text>
</comment>
<organism evidence="15 16">
    <name type="scientific">Triparma retinervis</name>
    <dbReference type="NCBI Taxonomy" id="2557542"/>
    <lineage>
        <taxon>Eukaryota</taxon>
        <taxon>Sar</taxon>
        <taxon>Stramenopiles</taxon>
        <taxon>Ochrophyta</taxon>
        <taxon>Bolidophyceae</taxon>
        <taxon>Parmales</taxon>
        <taxon>Triparmaceae</taxon>
        <taxon>Triparma</taxon>
    </lineage>
</organism>
<evidence type="ECO:0000256" key="3">
    <source>
        <dbReference type="ARBA" id="ARBA00009295"/>
    </source>
</evidence>
<dbReference type="GO" id="GO:0046872">
    <property type="term" value="F:metal ion binding"/>
    <property type="evidence" value="ECO:0007669"/>
    <property type="project" value="UniProtKB-KW"/>
</dbReference>
<dbReference type="InterPro" id="IPR005804">
    <property type="entry name" value="FA_desaturase_dom"/>
</dbReference>
<keyword evidence="16" id="KW-1185">Reference proteome</keyword>
<dbReference type="Pfam" id="PF00487">
    <property type="entry name" value="FA_desaturase"/>
    <property type="match status" value="1"/>
</dbReference>
<feature type="transmembrane region" description="Helical" evidence="13">
    <location>
        <begin position="76"/>
        <end position="101"/>
    </location>
</feature>
<evidence type="ECO:0000256" key="13">
    <source>
        <dbReference type="SAM" id="Phobius"/>
    </source>
</evidence>
<keyword evidence="7 13" id="KW-1133">Transmembrane helix</keyword>
<comment type="similarity">
    <text evidence="3">Belongs to the fatty acid desaturase type 1 family.</text>
</comment>
<evidence type="ECO:0000256" key="4">
    <source>
        <dbReference type="ARBA" id="ARBA00022617"/>
    </source>
</evidence>
<dbReference type="Proteomes" id="UP001165082">
    <property type="component" value="Unassembled WGS sequence"/>
</dbReference>
<dbReference type="AlphaFoldDB" id="A0A9W7C5C5"/>
<dbReference type="InterPro" id="IPR012171">
    <property type="entry name" value="Fatty_acid_desaturase"/>
</dbReference>
<accession>A0A9W7C5C5</accession>
<keyword evidence="11 13" id="KW-0472">Membrane</keyword>
<evidence type="ECO:0000256" key="2">
    <source>
        <dbReference type="ARBA" id="ARBA00005189"/>
    </source>
</evidence>
<protein>
    <recommendedName>
        <fullName evidence="14">Fatty acid desaturase domain-containing protein</fullName>
    </recommendedName>
</protein>
<feature type="compositionally biased region" description="Low complexity" evidence="12">
    <location>
        <begin position="8"/>
        <end position="17"/>
    </location>
</feature>
<dbReference type="GO" id="GO:0016020">
    <property type="term" value="C:membrane"/>
    <property type="evidence" value="ECO:0007669"/>
    <property type="project" value="UniProtKB-SubCell"/>
</dbReference>
<evidence type="ECO:0000256" key="10">
    <source>
        <dbReference type="ARBA" id="ARBA00023098"/>
    </source>
</evidence>
<evidence type="ECO:0000256" key="8">
    <source>
        <dbReference type="ARBA" id="ARBA00023002"/>
    </source>
</evidence>
<evidence type="ECO:0000256" key="12">
    <source>
        <dbReference type="SAM" id="MobiDB-lite"/>
    </source>
</evidence>
<evidence type="ECO:0000256" key="1">
    <source>
        <dbReference type="ARBA" id="ARBA00004141"/>
    </source>
</evidence>
<proteinExistence type="inferred from homology"/>
<sequence>MCQTKVKSSTSDSATVPSSPPLHPTGDASLPYNAWIKNFNLKKFTLEIDQLGERLQAEQGDADVTHLKKIVMWSNMFAFTGILTMGLNAGPLVRLVAIVSLSTWTFSRWTMIAHHTCHGGYDKIHPEKDRWNRFKFAVGSFWNRLNDWFDWMMPEAWNIEHNNRHHYCLSELDDPDLVENNLEDIRKMDVSLPVKYLIVAINVVTWKWAYYAPNTYKELKLAGMRRRGEPIPDHVNPTDALTIRVLLNGTSYFYSLKEFVTVVAGPYLLIHFFLMPSFLLLVEYYLGLPTGSMYKTAVSNLFLAELLTNAHAFVAIVTNHAGDDMYRFRDGCKAYSGSFYLRQVLASVDFDYGSDLIDFFHGWLNYQVEHHLYPQLSMLSYQKAAPLVRDICARHGVPYVKQNVFWRVHKTVEIMVGTTSMRWFPEKEERQYLEIDKEIEIEKREARKTKTQ</sequence>
<keyword evidence="10" id="KW-0443">Lipid metabolism</keyword>
<feature type="domain" description="Fatty acid desaturase" evidence="14">
    <location>
        <begin position="91"/>
        <end position="401"/>
    </location>
</feature>
<evidence type="ECO:0000256" key="5">
    <source>
        <dbReference type="ARBA" id="ARBA00022692"/>
    </source>
</evidence>
<name>A0A9W7C5C5_9STRA</name>
<comment type="subcellular location">
    <subcellularLocation>
        <location evidence="1">Membrane</location>
        <topology evidence="1">Multi-pass membrane protein</topology>
    </subcellularLocation>
</comment>
<evidence type="ECO:0000259" key="14">
    <source>
        <dbReference type="Pfam" id="PF00487"/>
    </source>
</evidence>
<dbReference type="CDD" id="cd01060">
    <property type="entry name" value="Membrane-FADS-like"/>
    <property type="match status" value="1"/>
</dbReference>
<keyword evidence="5 13" id="KW-0812">Transmembrane</keyword>
<comment type="pathway">
    <text evidence="2">Lipid metabolism.</text>
</comment>
<dbReference type="GO" id="GO:0006629">
    <property type="term" value="P:lipid metabolic process"/>
    <property type="evidence" value="ECO:0007669"/>
    <property type="project" value="UniProtKB-KW"/>
</dbReference>
<evidence type="ECO:0000313" key="16">
    <source>
        <dbReference type="Proteomes" id="UP001165082"/>
    </source>
</evidence>
<keyword evidence="6" id="KW-0479">Metal-binding</keyword>
<dbReference type="PANTHER" id="PTHR19353">
    <property type="entry name" value="FATTY ACID DESATURASE 2"/>
    <property type="match status" value="1"/>
</dbReference>
<dbReference type="EMBL" id="BRXZ01000019">
    <property type="protein sequence ID" value="GMI03185.1"/>
    <property type="molecule type" value="Genomic_DNA"/>
</dbReference>
<evidence type="ECO:0000256" key="11">
    <source>
        <dbReference type="ARBA" id="ARBA00023136"/>
    </source>
</evidence>
<keyword evidence="4" id="KW-0349">Heme</keyword>
<feature type="region of interest" description="Disordered" evidence="12">
    <location>
        <begin position="1"/>
        <end position="25"/>
    </location>
</feature>
<gene>
    <name evidence="15" type="ORF">TrRE_jg8919</name>
</gene>
<keyword evidence="8" id="KW-0560">Oxidoreductase</keyword>
<dbReference type="GO" id="GO:0016717">
    <property type="term" value="F:oxidoreductase activity, acting on paired donors, with oxidation of a pair of donors resulting in the reduction of molecular oxygen to two molecules of water"/>
    <property type="evidence" value="ECO:0007669"/>
    <property type="project" value="TreeGrafter"/>
</dbReference>